<proteinExistence type="predicted"/>
<dbReference type="RefSeq" id="WP_289502355.1">
    <property type="nucleotide sequence ID" value="NZ_CP116805.1"/>
</dbReference>
<dbReference type="EMBL" id="CP116805">
    <property type="protein sequence ID" value="WCL52883.1"/>
    <property type="molecule type" value="Genomic_DNA"/>
</dbReference>
<evidence type="ECO:0000313" key="2">
    <source>
        <dbReference type="EMBL" id="WCL52883.1"/>
    </source>
</evidence>
<dbReference type="InterPro" id="IPR009492">
    <property type="entry name" value="TniQ"/>
</dbReference>
<protein>
    <submittedName>
        <fullName evidence="2">TniQ family protein</fullName>
    </submittedName>
</protein>
<feature type="domain" description="TniQ" evidence="1">
    <location>
        <begin position="6"/>
        <end position="127"/>
    </location>
</feature>
<evidence type="ECO:0000313" key="3">
    <source>
        <dbReference type="Proteomes" id="UP001217500"/>
    </source>
</evidence>
<gene>
    <name evidence="2" type="ORF">PH603_10065</name>
</gene>
<dbReference type="Pfam" id="PF06527">
    <property type="entry name" value="TniQ"/>
    <property type="match status" value="1"/>
</dbReference>
<accession>A0AAE9XL36</accession>
<reference evidence="2" key="1">
    <citation type="submission" date="2023-01" db="EMBL/GenBank/DDBJ databases">
        <title>The genome sequence of Kordiimonadaceae bacterium 6D33.</title>
        <authorList>
            <person name="Liu Y."/>
        </authorList>
    </citation>
    <scope>NUCLEOTIDE SEQUENCE</scope>
    <source>
        <strain evidence="2">6D33</strain>
    </source>
</reference>
<sequence length="325" mass="36674">MRFGYVPRPQPGEMLGGWLDRFAAGYEQPPGRLLYDFGLLDTPSLGDHDLDREAPPWLGAFAALAGLPLARLAAMVEPRARLLSRGNRCQICPVCWHDDLARGEEPWRRGAWHRGLALLCDRHLVPLVDCVEPWHTRPPKRPPAFKNYLAIRPHELGEILDFGQRFLFLQALGQGPAAAATIRSLESGALGDVVTLLHRNFCSFSRLSAATSMLRPLLVRTWRSDWSGLFEALPGRCPSCFTTKVETIDYFGLSPAGYRRWVLYNAFFWAGEILKDGYVPSREHVTDEAWDWIVARARAWPESEARLIRPAARAMVWPYCGWPGA</sequence>
<organism evidence="2 3">
    <name type="scientific">Gimibacter soli</name>
    <dbReference type="NCBI Taxonomy" id="3024400"/>
    <lineage>
        <taxon>Bacteria</taxon>
        <taxon>Pseudomonadati</taxon>
        <taxon>Pseudomonadota</taxon>
        <taxon>Alphaproteobacteria</taxon>
        <taxon>Kordiimonadales</taxon>
        <taxon>Temperatibacteraceae</taxon>
        <taxon>Gimibacter</taxon>
    </lineage>
</organism>
<name>A0AAE9XL36_9PROT</name>
<dbReference type="Proteomes" id="UP001217500">
    <property type="component" value="Chromosome"/>
</dbReference>
<dbReference type="KEGG" id="gso:PH603_10065"/>
<dbReference type="AlphaFoldDB" id="A0AAE9XL36"/>
<keyword evidence="3" id="KW-1185">Reference proteome</keyword>
<evidence type="ECO:0000259" key="1">
    <source>
        <dbReference type="Pfam" id="PF06527"/>
    </source>
</evidence>